<dbReference type="InterPro" id="IPR053139">
    <property type="entry name" value="Surface_bspA-like"/>
</dbReference>
<organism evidence="1 2">
    <name type="scientific">Tritrichomonas musculus</name>
    <dbReference type="NCBI Taxonomy" id="1915356"/>
    <lineage>
        <taxon>Eukaryota</taxon>
        <taxon>Metamonada</taxon>
        <taxon>Parabasalia</taxon>
        <taxon>Tritrichomonadida</taxon>
        <taxon>Tritrichomonadidae</taxon>
        <taxon>Tritrichomonas</taxon>
    </lineage>
</organism>
<dbReference type="Pfam" id="PF13306">
    <property type="entry name" value="LRR_5"/>
    <property type="match status" value="1"/>
</dbReference>
<dbReference type="Pfam" id="PF00071">
    <property type="entry name" value="Ras"/>
    <property type="match status" value="1"/>
</dbReference>
<comment type="caution">
    <text evidence="1">The sequence shown here is derived from an EMBL/GenBank/DDBJ whole genome shotgun (WGS) entry which is preliminary data.</text>
</comment>
<proteinExistence type="predicted"/>
<dbReference type="Gene3D" id="3.40.50.12480">
    <property type="match status" value="1"/>
</dbReference>
<dbReference type="PANTHER" id="PTHR45661">
    <property type="entry name" value="SURFACE ANTIGEN"/>
    <property type="match status" value="1"/>
</dbReference>
<accession>A0ABR2H547</accession>
<dbReference type="PANTHER" id="PTHR45661:SF3">
    <property type="entry name" value="IG-LIKE DOMAIN-CONTAINING PROTEIN"/>
    <property type="match status" value="1"/>
</dbReference>
<dbReference type="InterPro" id="IPR011009">
    <property type="entry name" value="Kinase-like_dom_sf"/>
</dbReference>
<dbReference type="InterPro" id="IPR027417">
    <property type="entry name" value="P-loop_NTPase"/>
</dbReference>
<dbReference type="InterPro" id="IPR026906">
    <property type="entry name" value="LRR_5"/>
</dbReference>
<evidence type="ECO:0000313" key="2">
    <source>
        <dbReference type="Proteomes" id="UP001470230"/>
    </source>
</evidence>
<dbReference type="InterPro" id="IPR005225">
    <property type="entry name" value="Small_GTP-bd"/>
</dbReference>
<protein>
    <submittedName>
        <fullName evidence="1">Ras- protein Rab-10</fullName>
    </submittedName>
</protein>
<dbReference type="PROSITE" id="PS51419">
    <property type="entry name" value="RAB"/>
    <property type="match status" value="1"/>
</dbReference>
<gene>
    <name evidence="1" type="ORF">M9Y10_027814</name>
</gene>
<dbReference type="EMBL" id="JAPFFF010000043">
    <property type="protein sequence ID" value="KAK8840978.1"/>
    <property type="molecule type" value="Genomic_DNA"/>
</dbReference>
<sequence>MLNLSREVNINASLDHPAVLKFIGYSPNNFENQPFPVIISEYATNGTLSRIIDLERKGLCESLTHITIPSSVKFIGHKAFCSCSSLTRVSIDSPIISIEDDTFRGCINLKEIIIPSSVISINQFAFCDCCRLKEIIIPTSVEYIKSNAFSKCSSLVQVKIPPSVCSIDSFSFAYCRRLKEISIPSSVNFIGDHAFYWCTSLEQITIPSSVQSIGNNAFNHCCSMKSISFQSSSSITSIETSTFKLCSFTEITIPRSVYLIHQFAFKNCKRLKEVKFLNKLTKIESDAFTGCSLLNNKNISVNESQIDFKAVILGGSCTGKTNIFYRYINNEYFDCSMATVGVDFRVKYLNFGGNKVKLQIWDTGGKEIFHDIIRTYFNPNDFIIIVIDLVYDETLDYSMRLFKEIREEIGQIPVVVLLNKCDLKRRNQLVIPELEKIKKEYDFKYFEVSAKENINIEESINYIATETFNSYFS</sequence>
<dbReference type="SMART" id="SM00173">
    <property type="entry name" value="RAS"/>
    <property type="match status" value="1"/>
</dbReference>
<dbReference type="SUPFAM" id="SSF52540">
    <property type="entry name" value="P-loop containing nucleoside triphosphate hydrolases"/>
    <property type="match status" value="1"/>
</dbReference>
<dbReference type="Gene3D" id="3.40.50.300">
    <property type="entry name" value="P-loop containing nucleotide triphosphate hydrolases"/>
    <property type="match status" value="1"/>
</dbReference>
<dbReference type="NCBIfam" id="TIGR00231">
    <property type="entry name" value="small_GTP"/>
    <property type="match status" value="1"/>
</dbReference>
<keyword evidence="2" id="KW-1185">Reference proteome</keyword>
<dbReference type="PRINTS" id="PR00449">
    <property type="entry name" value="RASTRNSFRMNG"/>
</dbReference>
<dbReference type="SUPFAM" id="SSF56112">
    <property type="entry name" value="Protein kinase-like (PK-like)"/>
    <property type="match status" value="1"/>
</dbReference>
<reference evidence="1 2" key="1">
    <citation type="submission" date="2024-04" db="EMBL/GenBank/DDBJ databases">
        <title>Tritrichomonas musculus Genome.</title>
        <authorList>
            <person name="Alves-Ferreira E."/>
            <person name="Grigg M."/>
            <person name="Lorenzi H."/>
            <person name="Galac M."/>
        </authorList>
    </citation>
    <scope>NUCLEOTIDE SEQUENCE [LARGE SCALE GENOMIC DNA]</scope>
    <source>
        <strain evidence="1 2">EAF2021</strain>
    </source>
</reference>
<evidence type="ECO:0000313" key="1">
    <source>
        <dbReference type="EMBL" id="KAK8840978.1"/>
    </source>
</evidence>
<dbReference type="InterPro" id="IPR001806">
    <property type="entry name" value="Small_GTPase"/>
</dbReference>
<dbReference type="SUPFAM" id="SSF52058">
    <property type="entry name" value="L domain-like"/>
    <property type="match status" value="1"/>
</dbReference>
<dbReference type="Proteomes" id="UP001470230">
    <property type="component" value="Unassembled WGS sequence"/>
</dbReference>
<dbReference type="Gene3D" id="3.80.10.10">
    <property type="entry name" value="Ribonuclease Inhibitor"/>
    <property type="match status" value="2"/>
</dbReference>
<dbReference type="CDD" id="cd00154">
    <property type="entry name" value="Rab"/>
    <property type="match status" value="1"/>
</dbReference>
<dbReference type="InterPro" id="IPR032675">
    <property type="entry name" value="LRR_dom_sf"/>
</dbReference>
<name>A0ABR2H547_9EUKA</name>
<dbReference type="SMART" id="SM00175">
    <property type="entry name" value="RAB"/>
    <property type="match status" value="1"/>
</dbReference>
<dbReference type="SMART" id="SM00174">
    <property type="entry name" value="RHO"/>
    <property type="match status" value="1"/>
</dbReference>